<evidence type="ECO:0000313" key="5">
    <source>
        <dbReference type="WBParaSite" id="NBR_0000360201-mRNA-1"/>
    </source>
</evidence>
<evidence type="ECO:0000313" key="4">
    <source>
        <dbReference type="Proteomes" id="UP000271162"/>
    </source>
</evidence>
<dbReference type="InterPro" id="IPR010508">
    <property type="entry name" value="NBEA-like_DUF1088"/>
</dbReference>
<reference evidence="5" key="1">
    <citation type="submission" date="2017-02" db="UniProtKB">
        <authorList>
            <consortium name="WormBaseParasite"/>
        </authorList>
    </citation>
    <scope>IDENTIFICATION</scope>
</reference>
<dbReference type="STRING" id="27835.A0A0N4XM50"/>
<name>A0A0N4XM50_NIPBR</name>
<keyword evidence="4" id="KW-1185">Reference proteome</keyword>
<dbReference type="EMBL" id="UYSL01005579">
    <property type="protein sequence ID" value="VDL67192.1"/>
    <property type="molecule type" value="Genomic_DNA"/>
</dbReference>
<gene>
    <name evidence="3" type="ORF">NBR_LOCUS3603</name>
</gene>
<feature type="region of interest" description="Disordered" evidence="1">
    <location>
        <begin position="275"/>
        <end position="306"/>
    </location>
</feature>
<evidence type="ECO:0000313" key="3">
    <source>
        <dbReference type="EMBL" id="VDL67192.1"/>
    </source>
</evidence>
<evidence type="ECO:0000259" key="2">
    <source>
        <dbReference type="Pfam" id="PF06469"/>
    </source>
</evidence>
<dbReference type="Pfam" id="PF06469">
    <property type="entry name" value="DUF1088"/>
    <property type="match status" value="1"/>
</dbReference>
<feature type="region of interest" description="Disordered" evidence="1">
    <location>
        <begin position="1"/>
        <end position="63"/>
    </location>
</feature>
<dbReference type="AlphaFoldDB" id="A0A0N4XM50"/>
<proteinExistence type="predicted"/>
<sequence>YRDILEPPASPSPFFNSATNGEDCSLSGSSTTAPSDTSATKPTTPVKAATNGDAAHEEEPKEAISAIMVAPGSMKKDGKEYKTEELSKLGASASGSSTQPAERRQYLTNKLQIALETTAPLLREIMSDFRSFFQKTLLGTHGQEIMNDSKVLETLKNRQGSVIELVMLLCSQEWQTSLQKHAGLAFIELVNEGRLMAHATRDHVLRVSNEADFILNRLRAEDVSKHAHFEDDSRRRRRFVPNVFGSRHEEASVIGTPTEPQELTEEEKLRALANSIAPGRSHTSELVDESDIDKWAAEVDPTPSSG</sequence>
<reference evidence="3 4" key="2">
    <citation type="submission" date="2018-11" db="EMBL/GenBank/DDBJ databases">
        <authorList>
            <consortium name="Pathogen Informatics"/>
        </authorList>
    </citation>
    <scope>NUCLEOTIDE SEQUENCE [LARGE SCALE GENOMIC DNA]</scope>
</reference>
<accession>A0A0N4XM50</accession>
<protein>
    <submittedName>
        <fullName evidence="5">DUF1088 domain-containing protein</fullName>
    </submittedName>
</protein>
<organism evidence="5">
    <name type="scientific">Nippostrongylus brasiliensis</name>
    <name type="common">Rat hookworm</name>
    <dbReference type="NCBI Taxonomy" id="27835"/>
    <lineage>
        <taxon>Eukaryota</taxon>
        <taxon>Metazoa</taxon>
        <taxon>Ecdysozoa</taxon>
        <taxon>Nematoda</taxon>
        <taxon>Chromadorea</taxon>
        <taxon>Rhabditida</taxon>
        <taxon>Rhabditina</taxon>
        <taxon>Rhabditomorpha</taxon>
        <taxon>Strongyloidea</taxon>
        <taxon>Heligmosomidae</taxon>
        <taxon>Nippostrongylus</taxon>
    </lineage>
</organism>
<dbReference type="WBParaSite" id="NBR_0000360201-mRNA-1">
    <property type="protein sequence ID" value="NBR_0000360201-mRNA-1"/>
    <property type="gene ID" value="NBR_0000360201"/>
</dbReference>
<feature type="compositionally biased region" description="Low complexity" evidence="1">
    <location>
        <begin position="27"/>
        <end position="50"/>
    </location>
</feature>
<evidence type="ECO:0000256" key="1">
    <source>
        <dbReference type="SAM" id="MobiDB-lite"/>
    </source>
</evidence>
<dbReference type="Proteomes" id="UP000271162">
    <property type="component" value="Unassembled WGS sequence"/>
</dbReference>
<feature type="domain" description="DUF1088" evidence="2">
    <location>
        <begin position="192"/>
        <end position="230"/>
    </location>
</feature>